<evidence type="ECO:0000256" key="1">
    <source>
        <dbReference type="SAM" id="MobiDB-lite"/>
    </source>
</evidence>
<dbReference type="RefSeq" id="WP_037264826.1">
    <property type="nucleotide sequence ID" value="NZ_JALZ01000023.1"/>
</dbReference>
<sequence length="351" mass="38289">MMQHDRSILKAVTNKDYRDTLSGLLDEGWNADRTGKNHIRLTHPGAASPVIASGTPSSARSALKVRAQCRRALRQAMDAPAEPPAPKSFLEEVREGEFDLSPRRKRKKRWSPGERKSRLSVPAPSPELPREPETDREDQDAQPECEIPKPNTPQSEENIMDLAVQTDAANLRQTAPALTDIAPAATPDPAPSRGPTLGSIPGDLLGIALRILSGELQTIAVTADMVGKTLVLDGKGWMVDGAVPPTQASLADRARSTQEQARVDEPRGVRSVPLELDELSGRIRHVFEQFPDEWMDIAQLAGLVDNLAGNSARAHNQALRFRAKRMAATGILELRKTGTAKKPTTSFRIAR</sequence>
<dbReference type="EMBL" id="JALZ01000023">
    <property type="protein sequence ID" value="ETX13537.1"/>
    <property type="molecule type" value="Genomic_DNA"/>
</dbReference>
<feature type="region of interest" description="Disordered" evidence="1">
    <location>
        <begin position="75"/>
        <end position="156"/>
    </location>
</feature>
<dbReference type="OrthoDB" id="8527745at2"/>
<dbReference type="STRING" id="1449350.OCH239_09670"/>
<gene>
    <name evidence="2" type="ORF">OCH239_09670</name>
</gene>
<dbReference type="AlphaFoldDB" id="X7EC77"/>
<organism evidence="2 3">
    <name type="scientific">Roseivivax halodurans JCM 10272</name>
    <dbReference type="NCBI Taxonomy" id="1449350"/>
    <lineage>
        <taxon>Bacteria</taxon>
        <taxon>Pseudomonadati</taxon>
        <taxon>Pseudomonadota</taxon>
        <taxon>Alphaproteobacteria</taxon>
        <taxon>Rhodobacterales</taxon>
        <taxon>Roseobacteraceae</taxon>
        <taxon>Roseivivax</taxon>
    </lineage>
</organism>
<proteinExistence type="predicted"/>
<reference evidence="2 3" key="1">
    <citation type="submission" date="2014-01" db="EMBL/GenBank/DDBJ databases">
        <title>Roseivivax halodurans JCM 10272 Genome Sequencing.</title>
        <authorList>
            <person name="Lai Q."/>
            <person name="Li G."/>
            <person name="Shao Z."/>
        </authorList>
    </citation>
    <scope>NUCLEOTIDE SEQUENCE [LARGE SCALE GENOMIC DNA]</scope>
    <source>
        <strain evidence="2 3">JCM 10272</strain>
    </source>
</reference>
<evidence type="ECO:0000313" key="2">
    <source>
        <dbReference type="EMBL" id="ETX13537.1"/>
    </source>
</evidence>
<keyword evidence="3" id="KW-1185">Reference proteome</keyword>
<evidence type="ECO:0000313" key="3">
    <source>
        <dbReference type="Proteomes" id="UP000022447"/>
    </source>
</evidence>
<feature type="compositionally biased region" description="Acidic residues" evidence="1">
    <location>
        <begin position="134"/>
        <end position="143"/>
    </location>
</feature>
<accession>X7EC77</accession>
<dbReference type="Proteomes" id="UP000022447">
    <property type="component" value="Unassembled WGS sequence"/>
</dbReference>
<feature type="compositionally biased region" description="Basic and acidic residues" evidence="1">
    <location>
        <begin position="89"/>
        <end position="102"/>
    </location>
</feature>
<comment type="caution">
    <text evidence="2">The sequence shown here is derived from an EMBL/GenBank/DDBJ whole genome shotgun (WGS) entry which is preliminary data.</text>
</comment>
<protein>
    <submittedName>
        <fullName evidence="2">Uncharacterized protein</fullName>
    </submittedName>
</protein>
<name>X7EC77_9RHOB</name>